<dbReference type="SUPFAM" id="SSF54593">
    <property type="entry name" value="Glyoxalase/Bleomycin resistance protein/Dihydroxybiphenyl dioxygenase"/>
    <property type="match status" value="1"/>
</dbReference>
<dbReference type="Proteomes" id="UP000530403">
    <property type="component" value="Unassembled WGS sequence"/>
</dbReference>
<dbReference type="AlphaFoldDB" id="A0A7J0CEE8"/>
<keyword evidence="4" id="KW-1185">Reference proteome</keyword>
<dbReference type="GO" id="GO:0016829">
    <property type="term" value="F:lyase activity"/>
    <property type="evidence" value="ECO:0007669"/>
    <property type="project" value="UniProtKB-KW"/>
</dbReference>
<evidence type="ECO:0000313" key="4">
    <source>
        <dbReference type="Proteomes" id="UP000498980"/>
    </source>
</evidence>
<accession>A0A7J0CEE8</accession>
<dbReference type="InterPro" id="IPR029068">
    <property type="entry name" value="Glyas_Bleomycin-R_OHBP_Dase"/>
</dbReference>
<dbReference type="PROSITE" id="PS51819">
    <property type="entry name" value="VOC"/>
    <property type="match status" value="1"/>
</dbReference>
<dbReference type="Pfam" id="PF00903">
    <property type="entry name" value="Glyoxalase"/>
    <property type="match status" value="1"/>
</dbReference>
<dbReference type="Proteomes" id="UP000498980">
    <property type="component" value="Unassembled WGS sequence"/>
</dbReference>
<keyword evidence="3" id="KW-0456">Lyase</keyword>
<keyword evidence="3" id="KW-0560">Oxidoreductase</keyword>
<dbReference type="Gene3D" id="3.10.180.10">
    <property type="entry name" value="2,3-Dihydroxybiphenyl 1,2-Dioxygenase, domain 1"/>
    <property type="match status" value="1"/>
</dbReference>
<comment type="caution">
    <text evidence="2">The sequence shown here is derived from an EMBL/GenBank/DDBJ whole genome shotgun (WGS) entry which is preliminary data.</text>
</comment>
<dbReference type="PANTHER" id="PTHR36437">
    <property type="entry name" value="GLYOXALASE/BLEOMYCIN RESISTANCE PROTEIN/DIOXYGENASE"/>
    <property type="match status" value="1"/>
</dbReference>
<evidence type="ECO:0000313" key="2">
    <source>
        <dbReference type="EMBL" id="GFN00077.1"/>
    </source>
</evidence>
<dbReference type="RefSeq" id="WP_173316460.1">
    <property type="nucleotide sequence ID" value="NZ_BAAAUE010000013.1"/>
</dbReference>
<dbReference type="InterPro" id="IPR004360">
    <property type="entry name" value="Glyas_Fos-R_dOase_dom"/>
</dbReference>
<organism evidence="2 4">
    <name type="scientific">Streptomyces fulvorobeus</name>
    <dbReference type="NCBI Taxonomy" id="284028"/>
    <lineage>
        <taxon>Bacteria</taxon>
        <taxon>Bacillati</taxon>
        <taxon>Actinomycetota</taxon>
        <taxon>Actinomycetes</taxon>
        <taxon>Kitasatosporales</taxon>
        <taxon>Streptomycetaceae</taxon>
        <taxon>Streptomyces</taxon>
    </lineage>
</organism>
<reference evidence="2 4" key="1">
    <citation type="submission" date="2020-05" db="EMBL/GenBank/DDBJ databases">
        <title>Whole genome shotgun sequence of Streptomyces fulvorobeus NBRC 15897.</title>
        <authorList>
            <person name="Komaki H."/>
            <person name="Tamura T."/>
        </authorList>
    </citation>
    <scope>NUCLEOTIDE SEQUENCE [LARGE SCALE GENOMIC DNA]</scope>
    <source>
        <strain evidence="2 4">NBRC 15897</strain>
    </source>
</reference>
<evidence type="ECO:0000259" key="1">
    <source>
        <dbReference type="PROSITE" id="PS51819"/>
    </source>
</evidence>
<dbReference type="GO" id="GO:0051213">
    <property type="term" value="F:dioxygenase activity"/>
    <property type="evidence" value="ECO:0007669"/>
    <property type="project" value="UniProtKB-KW"/>
</dbReference>
<name>A0A7J0CEE8_9ACTN</name>
<dbReference type="EMBL" id="JACCCF010000001">
    <property type="protein sequence ID" value="NYE43597.1"/>
    <property type="molecule type" value="Genomic_DNA"/>
</dbReference>
<keyword evidence="3" id="KW-0223">Dioxygenase</keyword>
<dbReference type="EMBL" id="BLWC01000001">
    <property type="protein sequence ID" value="GFN00077.1"/>
    <property type="molecule type" value="Genomic_DNA"/>
</dbReference>
<proteinExistence type="predicted"/>
<gene>
    <name evidence="3" type="ORF">HEB29_004608</name>
    <name evidence="2" type="ORF">Sfulv_48870</name>
</gene>
<evidence type="ECO:0000313" key="5">
    <source>
        <dbReference type="Proteomes" id="UP000530403"/>
    </source>
</evidence>
<evidence type="ECO:0000313" key="3">
    <source>
        <dbReference type="EMBL" id="NYE43597.1"/>
    </source>
</evidence>
<dbReference type="PANTHER" id="PTHR36437:SF2">
    <property type="entry name" value="GLYOXALASE_BLEOMYCIN RESISTANCE PROTEIN_DIOXYGENASE"/>
    <property type="match status" value="1"/>
</dbReference>
<sequence length="129" mass="14068">MSYLALVTLVVADYDEAIAFYRDSLGFELVEDSDRGDGSRWVVVCPRGGAAGAGLLLARAKDEAQRASVGAQTGGRVGFFLHTEDFAGDHARMRAAGVRFLEEPRHEVYGSVAVFEDLYGNRWDLLQPA</sequence>
<dbReference type="InterPro" id="IPR037523">
    <property type="entry name" value="VOC_core"/>
</dbReference>
<protein>
    <submittedName>
        <fullName evidence="3">Catechol 2,3-dioxygenase-like lactoylglutathione lyase family enzyme</fullName>
    </submittedName>
</protein>
<reference evidence="3 5" key="2">
    <citation type="submission" date="2020-07" db="EMBL/GenBank/DDBJ databases">
        <title>Sequencing the genomes of 1000 actinobacteria strains.</title>
        <authorList>
            <person name="Klenk H.-P."/>
        </authorList>
    </citation>
    <scope>NUCLEOTIDE SEQUENCE [LARGE SCALE GENOMIC DNA]</scope>
    <source>
        <strain evidence="3 5">DSM 41455</strain>
    </source>
</reference>
<feature type="domain" description="VOC" evidence="1">
    <location>
        <begin position="3"/>
        <end position="128"/>
    </location>
</feature>